<name>A0A1F4S1B5_UNCSA</name>
<gene>
    <name evidence="2" type="ORF">A2290_00740</name>
</gene>
<proteinExistence type="predicted"/>
<comment type="caution">
    <text evidence="2">The sequence shown here is derived from an EMBL/GenBank/DDBJ whole genome shotgun (WGS) entry which is preliminary data.</text>
</comment>
<keyword evidence="1" id="KW-1133">Transmembrane helix</keyword>
<dbReference type="Proteomes" id="UP000177905">
    <property type="component" value="Unassembled WGS sequence"/>
</dbReference>
<keyword evidence="1" id="KW-0472">Membrane</keyword>
<keyword evidence="1" id="KW-0812">Transmembrane</keyword>
<dbReference type="EMBL" id="MEUA01000040">
    <property type="protein sequence ID" value="OGC14187.1"/>
    <property type="molecule type" value="Genomic_DNA"/>
</dbReference>
<evidence type="ECO:0000313" key="3">
    <source>
        <dbReference type="Proteomes" id="UP000177905"/>
    </source>
</evidence>
<accession>A0A1F4S1B5</accession>
<sequence length="135" mass="16176">MILLKRFIISFMLFDNLVVQSLRHIFPARHKIGGKCKRCGRCCEEILLRGTNRQINNKLFRNIAISFISWLYGFYILYVDYEKNYLAFSCKHRGKDGKCQNYFWRPSICRNYPILDYFDKPKLLPWCGFISISKK</sequence>
<protein>
    <submittedName>
        <fullName evidence="2">Uncharacterized protein</fullName>
    </submittedName>
</protein>
<organism evidence="2 3">
    <name type="scientific">candidate division WOR-1 bacterium RIFOXYB2_FULL_36_35</name>
    <dbReference type="NCBI Taxonomy" id="1802578"/>
    <lineage>
        <taxon>Bacteria</taxon>
        <taxon>Bacillati</taxon>
        <taxon>Saganbacteria</taxon>
    </lineage>
</organism>
<reference evidence="2 3" key="1">
    <citation type="journal article" date="2016" name="Nat. Commun.">
        <title>Thousands of microbial genomes shed light on interconnected biogeochemical processes in an aquifer system.</title>
        <authorList>
            <person name="Anantharaman K."/>
            <person name="Brown C.T."/>
            <person name="Hug L.A."/>
            <person name="Sharon I."/>
            <person name="Castelle C.J."/>
            <person name="Probst A.J."/>
            <person name="Thomas B.C."/>
            <person name="Singh A."/>
            <person name="Wilkins M.J."/>
            <person name="Karaoz U."/>
            <person name="Brodie E.L."/>
            <person name="Williams K.H."/>
            <person name="Hubbard S.S."/>
            <person name="Banfield J.F."/>
        </authorList>
    </citation>
    <scope>NUCLEOTIDE SEQUENCE [LARGE SCALE GENOMIC DNA]</scope>
</reference>
<evidence type="ECO:0000313" key="2">
    <source>
        <dbReference type="EMBL" id="OGC14187.1"/>
    </source>
</evidence>
<dbReference type="InterPro" id="IPR005358">
    <property type="entry name" value="Puta_zinc/iron-chelating_dom"/>
</dbReference>
<feature type="transmembrane region" description="Helical" evidence="1">
    <location>
        <begin position="59"/>
        <end position="78"/>
    </location>
</feature>
<dbReference type="Pfam" id="PF03692">
    <property type="entry name" value="CxxCxxCC"/>
    <property type="match status" value="1"/>
</dbReference>
<dbReference type="AlphaFoldDB" id="A0A1F4S1B5"/>
<evidence type="ECO:0000256" key="1">
    <source>
        <dbReference type="SAM" id="Phobius"/>
    </source>
</evidence>